<comment type="caution">
    <text evidence="5">The sequence shown here is derived from an EMBL/GenBank/DDBJ whole genome shotgun (WGS) entry which is preliminary data.</text>
</comment>
<dbReference type="PANTHER" id="PTHR34983">
    <property type="entry name" value="ARABINOGALACTAN ENDO-BETA-1,4-GALACTANASE A"/>
    <property type="match status" value="1"/>
</dbReference>
<dbReference type="Gene3D" id="3.20.20.80">
    <property type="entry name" value="Glycosidases"/>
    <property type="match status" value="1"/>
</dbReference>
<evidence type="ECO:0000313" key="6">
    <source>
        <dbReference type="Proteomes" id="UP000295468"/>
    </source>
</evidence>
<comment type="similarity">
    <text evidence="1 4">Belongs to the glycosyl hydrolase 53 family.</text>
</comment>
<evidence type="ECO:0000256" key="2">
    <source>
        <dbReference type="ARBA" id="ARBA00022801"/>
    </source>
</evidence>
<dbReference type="Pfam" id="PF07745">
    <property type="entry name" value="Glyco_hydro_53"/>
    <property type="match status" value="1"/>
</dbReference>
<evidence type="ECO:0000256" key="3">
    <source>
        <dbReference type="ARBA" id="ARBA00023295"/>
    </source>
</evidence>
<keyword evidence="6" id="KW-1185">Reference proteome</keyword>
<evidence type="ECO:0000313" key="5">
    <source>
        <dbReference type="EMBL" id="TDQ30917.1"/>
    </source>
</evidence>
<comment type="catalytic activity">
    <reaction evidence="4">
        <text>The enzyme specifically hydrolyzes (1-&gt;4)-beta-D-galactosidic linkages in type I arabinogalactans.</text>
        <dbReference type="EC" id="3.2.1.89"/>
    </reaction>
</comment>
<keyword evidence="2 4" id="KW-0378">Hydrolase</keyword>
<dbReference type="InterPro" id="IPR017853">
    <property type="entry name" value="GH"/>
</dbReference>
<dbReference type="SUPFAM" id="SSF51445">
    <property type="entry name" value="(Trans)glycosidases"/>
    <property type="match status" value="1"/>
</dbReference>
<protein>
    <recommendedName>
        <fullName evidence="4">Arabinogalactan endo-beta-1,4-galactanase</fullName>
        <ecNumber evidence="4">3.2.1.89</ecNumber>
    </recommendedName>
</protein>
<reference evidence="5 6" key="1">
    <citation type="submission" date="2019-03" db="EMBL/GenBank/DDBJ databases">
        <title>Genomic Encyclopedia of Archaeal and Bacterial Type Strains, Phase II (KMG-II): from individual species to whole genera.</title>
        <authorList>
            <person name="Goeker M."/>
        </authorList>
    </citation>
    <scope>NUCLEOTIDE SEQUENCE [LARGE SCALE GENOMIC DNA]</scope>
    <source>
        <strain evidence="5 6">DSM 18435</strain>
    </source>
</reference>
<evidence type="ECO:0000256" key="1">
    <source>
        <dbReference type="ARBA" id="ARBA00010687"/>
    </source>
</evidence>
<dbReference type="GO" id="GO:0045490">
    <property type="term" value="P:pectin catabolic process"/>
    <property type="evidence" value="ECO:0007669"/>
    <property type="project" value="TreeGrafter"/>
</dbReference>
<gene>
    <name evidence="5" type="ORF">CLV82_1614</name>
</gene>
<dbReference type="RefSeq" id="WP_133643787.1">
    <property type="nucleotide sequence ID" value="NZ_SNYI01000002.1"/>
</dbReference>
<dbReference type="PANTHER" id="PTHR34983:SF2">
    <property type="entry name" value="ENDO-BETA-1,4-GALACTANASE"/>
    <property type="match status" value="1"/>
</dbReference>
<dbReference type="PROSITE" id="PS51257">
    <property type="entry name" value="PROKAR_LIPOPROTEIN"/>
    <property type="match status" value="1"/>
</dbReference>
<dbReference type="OrthoDB" id="9768786at2"/>
<organism evidence="5 6">
    <name type="scientific">Zeaxanthinibacter enoshimensis</name>
    <dbReference type="NCBI Taxonomy" id="392009"/>
    <lineage>
        <taxon>Bacteria</taxon>
        <taxon>Pseudomonadati</taxon>
        <taxon>Bacteroidota</taxon>
        <taxon>Flavobacteriia</taxon>
        <taxon>Flavobacteriales</taxon>
        <taxon>Flavobacteriaceae</taxon>
        <taxon>Zeaxanthinibacter</taxon>
    </lineage>
</organism>
<sequence>MIKAIWSLPLGLLLISCSSGTEKNSGTSVDPSEPRSEGEEEVFFYGADLSYVNEMEDCGAVYYNEEDEQLDAFRIFADAGANLVRLRLWHDPSWGSYSNFSDVRKAISRARATDQKVLLDFHYSDTWADPERQLIPKAWRTHVDDVEVLGDSVYQYTFKTLEKLGEKGLLPAMVQVGNETNAMILQDEMEEGPIDWSRNAYLFNKGIKAVRDISAAYEQEIGIMLHIAQPENALWWFRDAVENGITDFDWLGISYYPLWSEYPLEDLDTAIKALKASYNKKIMVVETAYPFTLENFDNANNILDEEALLPGYPATPKGQYDYLVGLAEIIKASGGSGLVYWEPAWVSTTCNTQWGQGSHWDNATMFDQDGKAHEGIRFFSGAKKE</sequence>
<keyword evidence="3 4" id="KW-0326">Glycosidase</keyword>
<dbReference type="InterPro" id="IPR011683">
    <property type="entry name" value="Glyco_hydro_53"/>
</dbReference>
<dbReference type="EC" id="3.2.1.89" evidence="4"/>
<dbReference type="EMBL" id="SNYI01000002">
    <property type="protein sequence ID" value="TDQ30917.1"/>
    <property type="molecule type" value="Genomic_DNA"/>
</dbReference>
<dbReference type="GO" id="GO:0015926">
    <property type="term" value="F:glucosidase activity"/>
    <property type="evidence" value="ECO:0007669"/>
    <property type="project" value="InterPro"/>
</dbReference>
<evidence type="ECO:0000256" key="4">
    <source>
        <dbReference type="RuleBase" id="RU361192"/>
    </source>
</evidence>
<proteinExistence type="inferred from homology"/>
<dbReference type="Proteomes" id="UP000295468">
    <property type="component" value="Unassembled WGS sequence"/>
</dbReference>
<accession>A0A4R6TJX3</accession>
<dbReference type="AlphaFoldDB" id="A0A4R6TJX3"/>
<dbReference type="GO" id="GO:0031218">
    <property type="term" value="F:arabinogalactan endo-1,4-beta-galactosidase activity"/>
    <property type="evidence" value="ECO:0007669"/>
    <property type="project" value="UniProtKB-EC"/>
</dbReference>
<name>A0A4R6TJX3_9FLAO</name>